<feature type="transmembrane region" description="Helical" evidence="1">
    <location>
        <begin position="271"/>
        <end position="300"/>
    </location>
</feature>
<dbReference type="STRING" id="180332.GCA_000797495_05544"/>
<organism evidence="2 3">
    <name type="scientific">Robinsoniella peoriensis</name>
    <dbReference type="NCBI Taxonomy" id="180332"/>
    <lineage>
        <taxon>Bacteria</taxon>
        <taxon>Bacillati</taxon>
        <taxon>Bacillota</taxon>
        <taxon>Clostridia</taxon>
        <taxon>Lachnospirales</taxon>
        <taxon>Lachnospiraceae</taxon>
        <taxon>Robinsoniella</taxon>
    </lineage>
</organism>
<dbReference type="EMBL" id="QGQD01000006">
    <property type="protein sequence ID" value="TLD02823.1"/>
    <property type="molecule type" value="Genomic_DNA"/>
</dbReference>
<keyword evidence="1" id="KW-0472">Membrane</keyword>
<keyword evidence="3" id="KW-1185">Reference proteome</keyword>
<feature type="transmembrane region" description="Helical" evidence="1">
    <location>
        <begin position="228"/>
        <end position="250"/>
    </location>
</feature>
<feature type="transmembrane region" description="Helical" evidence="1">
    <location>
        <begin position="115"/>
        <end position="136"/>
    </location>
</feature>
<accession>A0A4U8QFA3</accession>
<proteinExistence type="predicted"/>
<feature type="transmembrane region" description="Helical" evidence="1">
    <location>
        <begin position="320"/>
        <end position="342"/>
    </location>
</feature>
<comment type="caution">
    <text evidence="2">The sequence shown here is derived from an EMBL/GenBank/DDBJ whole genome shotgun (WGS) entry which is preliminary data.</text>
</comment>
<evidence type="ECO:0000313" key="3">
    <source>
        <dbReference type="Proteomes" id="UP000306509"/>
    </source>
</evidence>
<evidence type="ECO:0000256" key="1">
    <source>
        <dbReference type="SAM" id="Phobius"/>
    </source>
</evidence>
<dbReference type="Pfam" id="PF13687">
    <property type="entry name" value="DUF4153"/>
    <property type="match status" value="1"/>
</dbReference>
<feature type="transmembrane region" description="Helical" evidence="1">
    <location>
        <begin position="388"/>
        <end position="407"/>
    </location>
</feature>
<name>A0A4U8QFA3_9FIRM</name>
<evidence type="ECO:0000313" key="2">
    <source>
        <dbReference type="EMBL" id="TLD02823.1"/>
    </source>
</evidence>
<keyword evidence="1" id="KW-0812">Transmembrane</keyword>
<dbReference type="RefSeq" id="WP_138001630.1">
    <property type="nucleotide sequence ID" value="NZ_QGQD01000006.1"/>
</dbReference>
<gene>
    <name evidence="2" type="ORF">DSM106044_00322</name>
</gene>
<reference evidence="2 3" key="1">
    <citation type="journal article" date="2019" name="Anaerobe">
        <title>Detection of Robinsoniella peoriensis in multiple bone samples of a trauma patient.</title>
        <authorList>
            <person name="Schrottner P."/>
            <person name="Hartwich K."/>
            <person name="Bunk B."/>
            <person name="Schober I."/>
            <person name="Helbig S."/>
            <person name="Rudolph W.W."/>
            <person name="Gunzer F."/>
        </authorList>
    </citation>
    <scope>NUCLEOTIDE SEQUENCE [LARGE SCALE GENOMIC DNA]</scope>
    <source>
        <strain evidence="2 3">DSM 106044</strain>
    </source>
</reference>
<dbReference type="Proteomes" id="UP000306509">
    <property type="component" value="Unassembled WGS sequence"/>
</dbReference>
<keyword evidence="1" id="KW-1133">Transmembrane helix</keyword>
<sequence length="444" mass="50304">MENQEMVSQSGLPCESAPILDQISTVNESKPLISDGKDKGFALIYLILGYGLVYVFSSFLNFNRNIALFTIAYVIGVLAYVFARKQRPAKESFFWLAILLGVGIPYGFWSVMRVIQILALIVIAAYWTLSVTGILLKDNKSSEWVMLDLWNAFIIIPFYNFTCQFRVLKSALRKSRSGNKVISAALGLCIAIPVLAVVLPLLSSADSGFRQLLVETRDYFYRHLFANILRFVLSLPISAYMFGLIYGCLYHRNTDHFHMDSISKIMIKTHCIADTAIDTAVLLVCISYGLFIGLQSSYLFSAFAGIRPEYFTYAQYARQGFFELCIIAVINVLIILGANAFSKTQKCDNRILRWINVILSVLTLLLIATAMSKMFLYISVYGLTVKRILTSVFMIWLTAVFLMTIIWQWKRIPIIRLAIIIGAILFCFLCILPVQQYIANFNML</sequence>
<feature type="transmembrane region" description="Helical" evidence="1">
    <location>
        <begin position="414"/>
        <end position="438"/>
    </location>
</feature>
<dbReference type="InterPro" id="IPR025291">
    <property type="entry name" value="DUF4153"/>
</dbReference>
<dbReference type="AlphaFoldDB" id="A0A4U8QFA3"/>
<feature type="transmembrane region" description="Helical" evidence="1">
    <location>
        <begin position="181"/>
        <end position="202"/>
    </location>
</feature>
<feature type="transmembrane region" description="Helical" evidence="1">
    <location>
        <begin position="92"/>
        <end position="109"/>
    </location>
</feature>
<feature type="transmembrane region" description="Helical" evidence="1">
    <location>
        <begin position="354"/>
        <end position="376"/>
    </location>
</feature>
<feature type="transmembrane region" description="Helical" evidence="1">
    <location>
        <begin position="66"/>
        <end position="83"/>
    </location>
</feature>
<protein>
    <submittedName>
        <fullName evidence="2">Uncharacterized protein</fullName>
    </submittedName>
</protein>
<feature type="transmembrane region" description="Helical" evidence="1">
    <location>
        <begin position="40"/>
        <end position="60"/>
    </location>
</feature>